<reference evidence="3" key="2">
    <citation type="journal article" date="2014" name="Nat. Commun.">
        <title>The cavefish genome reveals candidate genes for eye loss.</title>
        <authorList>
            <person name="McGaugh S.E."/>
            <person name="Gross J.B."/>
            <person name="Aken B."/>
            <person name="Blin M."/>
            <person name="Borowsky R."/>
            <person name="Chalopin D."/>
            <person name="Hinaux H."/>
            <person name="Jeffery W.R."/>
            <person name="Keene A."/>
            <person name="Ma L."/>
            <person name="Minx P."/>
            <person name="Murphy D."/>
            <person name="O'Quin K.E."/>
            <person name="Retaux S."/>
            <person name="Rohner N."/>
            <person name="Searle S.M."/>
            <person name="Stahl B.A."/>
            <person name="Tabin C."/>
            <person name="Volff J.N."/>
            <person name="Yoshizawa M."/>
            <person name="Warren W.C."/>
        </authorList>
    </citation>
    <scope>NUCLEOTIDE SEQUENCE [LARGE SCALE GENOMIC DNA]</scope>
    <source>
        <strain evidence="3">female</strain>
    </source>
</reference>
<dbReference type="Bgee" id="ENSAMXG00000003808">
    <property type="expression patterns" value="Expressed in intestine and 6 other cell types or tissues"/>
</dbReference>
<dbReference type="PRINTS" id="PR01407">
    <property type="entry name" value="BUTYPHLNCDUF"/>
</dbReference>
<reference evidence="2" key="3">
    <citation type="submission" date="2025-08" db="UniProtKB">
        <authorList>
            <consortium name="Ensembl"/>
        </authorList>
    </citation>
    <scope>IDENTIFICATION</scope>
</reference>
<organism evidence="2 3">
    <name type="scientific">Astyanax mexicanus</name>
    <name type="common">Blind cave fish</name>
    <name type="synonym">Astyanax fasciatus mexicanus</name>
    <dbReference type="NCBI Taxonomy" id="7994"/>
    <lineage>
        <taxon>Eukaryota</taxon>
        <taxon>Metazoa</taxon>
        <taxon>Chordata</taxon>
        <taxon>Craniata</taxon>
        <taxon>Vertebrata</taxon>
        <taxon>Euteleostomi</taxon>
        <taxon>Actinopterygii</taxon>
        <taxon>Neopterygii</taxon>
        <taxon>Teleostei</taxon>
        <taxon>Ostariophysi</taxon>
        <taxon>Characiformes</taxon>
        <taxon>Characoidei</taxon>
        <taxon>Acestrorhamphidae</taxon>
        <taxon>Acestrorhamphinae</taxon>
        <taxon>Astyanax</taxon>
    </lineage>
</organism>
<dbReference type="eggNOG" id="KOG2177">
    <property type="taxonomic scope" value="Eukaryota"/>
</dbReference>
<reference evidence="3" key="1">
    <citation type="submission" date="2013-03" db="EMBL/GenBank/DDBJ databases">
        <authorList>
            <person name="Jeffery W."/>
            <person name="Warren W."/>
            <person name="Wilson R.K."/>
        </authorList>
    </citation>
    <scope>NUCLEOTIDE SEQUENCE</scope>
    <source>
        <strain evidence="3">female</strain>
    </source>
</reference>
<dbReference type="PANTHER" id="PTHR24103">
    <property type="entry name" value="E3 UBIQUITIN-PROTEIN LIGASE TRIM"/>
    <property type="match status" value="1"/>
</dbReference>
<dbReference type="GeneTree" id="ENSGT01040000240385"/>
<dbReference type="SUPFAM" id="SSF49899">
    <property type="entry name" value="Concanavalin A-like lectins/glucanases"/>
    <property type="match status" value="1"/>
</dbReference>
<dbReference type="Pfam" id="PF13765">
    <property type="entry name" value="PRY"/>
    <property type="match status" value="1"/>
</dbReference>
<feature type="domain" description="B30.2/SPRY" evidence="1">
    <location>
        <begin position="1"/>
        <end position="194"/>
    </location>
</feature>
<dbReference type="InterPro" id="IPR050143">
    <property type="entry name" value="TRIM/RBCC"/>
</dbReference>
<dbReference type="AlphaFoldDB" id="W5K8H7"/>
<dbReference type="InParanoid" id="W5K8H7"/>
<evidence type="ECO:0000313" key="2">
    <source>
        <dbReference type="Ensembl" id="ENSAMXP00000003888.2"/>
    </source>
</evidence>
<protein>
    <recommendedName>
        <fullName evidence="1">B30.2/SPRY domain-containing protein</fullName>
    </recommendedName>
</protein>
<dbReference type="CDD" id="cd13733">
    <property type="entry name" value="SPRY_PRY_C-I_1"/>
    <property type="match status" value="1"/>
</dbReference>
<dbReference type="InterPro" id="IPR043136">
    <property type="entry name" value="B30.2/SPRY_sf"/>
</dbReference>
<dbReference type="Proteomes" id="UP000018467">
    <property type="component" value="Unassembled WGS sequence"/>
</dbReference>
<name>W5K8H7_ASTMX</name>
<accession>W5K8H7</accession>
<evidence type="ECO:0000313" key="3">
    <source>
        <dbReference type="Proteomes" id="UP000018467"/>
    </source>
</evidence>
<dbReference type="Ensembl" id="ENSAMXT00000003888.2">
    <property type="protein sequence ID" value="ENSAMXP00000003888.2"/>
    <property type="gene ID" value="ENSAMXG00000003808.2"/>
</dbReference>
<keyword evidence="3" id="KW-1185">Reference proteome</keyword>
<dbReference type="STRING" id="7994.ENSAMXP00000003888"/>
<dbReference type="PROSITE" id="PS50188">
    <property type="entry name" value="B302_SPRY"/>
    <property type="match status" value="1"/>
</dbReference>
<dbReference type="HOGENOM" id="CLU_013137_7_4_1"/>
<dbReference type="Pfam" id="PF00622">
    <property type="entry name" value="SPRY"/>
    <property type="match status" value="1"/>
</dbReference>
<dbReference type="InterPro" id="IPR001870">
    <property type="entry name" value="B30.2/SPRY"/>
</dbReference>
<dbReference type="SMART" id="SM00449">
    <property type="entry name" value="SPRY"/>
    <property type="match status" value="1"/>
</dbReference>
<sequence>ASFSPLCFFSEEWQHEMDVTLDPDTANPFLILSDDGKQVRCGDTKQNLPDNPERFNYCFCVLGKEGFSSGRFYYEVQVNRKTDWDLGVVRESVNRKGIYALSPQNGLWTVVLRNGNEYKVCADPPVLLSLREKSQKVGVFVDYEEGLVSFYDVEARSHIYSFTGQSFTEKLYPYFSPGQHFGGKNLAPLIITPVIKTEYC</sequence>
<dbReference type="Gene3D" id="2.60.120.920">
    <property type="match status" value="1"/>
</dbReference>
<proteinExistence type="predicted"/>
<dbReference type="InterPro" id="IPR003879">
    <property type="entry name" value="Butyrophylin_SPRY"/>
</dbReference>
<dbReference type="SMART" id="SM00589">
    <property type="entry name" value="PRY"/>
    <property type="match status" value="1"/>
</dbReference>
<reference evidence="2" key="4">
    <citation type="submission" date="2025-09" db="UniProtKB">
        <authorList>
            <consortium name="Ensembl"/>
        </authorList>
    </citation>
    <scope>IDENTIFICATION</scope>
</reference>
<dbReference type="FunFam" id="2.60.120.920:FF:000004">
    <property type="entry name" value="Butyrophilin subfamily 1 member A1"/>
    <property type="match status" value="1"/>
</dbReference>
<dbReference type="InterPro" id="IPR003877">
    <property type="entry name" value="SPRY_dom"/>
</dbReference>
<evidence type="ECO:0000259" key="1">
    <source>
        <dbReference type="PROSITE" id="PS50188"/>
    </source>
</evidence>
<dbReference type="InterPro" id="IPR013320">
    <property type="entry name" value="ConA-like_dom_sf"/>
</dbReference>
<dbReference type="InterPro" id="IPR006574">
    <property type="entry name" value="PRY"/>
</dbReference>